<comment type="caution">
    <text evidence="2">The sequence shown here is derived from an EMBL/GenBank/DDBJ whole genome shotgun (WGS) entry which is preliminary data.</text>
</comment>
<feature type="domain" description="Carrier" evidence="1">
    <location>
        <begin position="8"/>
        <end position="83"/>
    </location>
</feature>
<evidence type="ECO:0000259" key="1">
    <source>
        <dbReference type="PROSITE" id="PS50075"/>
    </source>
</evidence>
<dbReference type="InterPro" id="IPR009081">
    <property type="entry name" value="PP-bd_ACP"/>
</dbReference>
<dbReference type="InterPro" id="IPR036736">
    <property type="entry name" value="ACP-like_sf"/>
</dbReference>
<dbReference type="Gene3D" id="1.10.1200.10">
    <property type="entry name" value="ACP-like"/>
    <property type="match status" value="1"/>
</dbReference>
<sequence>MSDQLTTGLDKEDLRTLIADTIDVDIAEVTDDAHFVNDLEVDSLMALEITVRLEKRYGVKMEESELIAVSTLDSTYQLLDGKLRGGS</sequence>
<protein>
    <submittedName>
        <fullName evidence="2">Acyl carrier protein</fullName>
    </submittedName>
</protein>
<gene>
    <name evidence="2" type="ORF">H4W31_007630</name>
</gene>
<dbReference type="SUPFAM" id="SSF47336">
    <property type="entry name" value="ACP-like"/>
    <property type="match status" value="1"/>
</dbReference>
<dbReference type="Pfam" id="PF00550">
    <property type="entry name" value="PP-binding"/>
    <property type="match status" value="1"/>
</dbReference>
<dbReference type="EMBL" id="JADBEB010000001">
    <property type="protein sequence ID" value="MBE1491992.1"/>
    <property type="molecule type" value="Genomic_DNA"/>
</dbReference>
<dbReference type="Proteomes" id="UP000649753">
    <property type="component" value="Unassembled WGS sequence"/>
</dbReference>
<evidence type="ECO:0000313" key="3">
    <source>
        <dbReference type="Proteomes" id="UP000649753"/>
    </source>
</evidence>
<accession>A0A927MCD6</accession>
<name>A0A927MCD6_9ACTN</name>
<evidence type="ECO:0000313" key="2">
    <source>
        <dbReference type="EMBL" id="MBE1491992.1"/>
    </source>
</evidence>
<keyword evidence="3" id="KW-1185">Reference proteome</keyword>
<proteinExistence type="predicted"/>
<dbReference type="RefSeq" id="WP_192770967.1">
    <property type="nucleotide sequence ID" value="NZ_JADBEB010000001.1"/>
</dbReference>
<dbReference type="PROSITE" id="PS50075">
    <property type="entry name" value="CARRIER"/>
    <property type="match status" value="1"/>
</dbReference>
<dbReference type="AlphaFoldDB" id="A0A927MCD6"/>
<organism evidence="2 3">
    <name type="scientific">Plantactinospora soyae</name>
    <dbReference type="NCBI Taxonomy" id="1544732"/>
    <lineage>
        <taxon>Bacteria</taxon>
        <taxon>Bacillati</taxon>
        <taxon>Actinomycetota</taxon>
        <taxon>Actinomycetes</taxon>
        <taxon>Micromonosporales</taxon>
        <taxon>Micromonosporaceae</taxon>
        <taxon>Plantactinospora</taxon>
    </lineage>
</organism>
<reference evidence="2" key="1">
    <citation type="submission" date="2020-10" db="EMBL/GenBank/DDBJ databases">
        <title>Sequencing the genomes of 1000 actinobacteria strains.</title>
        <authorList>
            <person name="Klenk H.-P."/>
        </authorList>
    </citation>
    <scope>NUCLEOTIDE SEQUENCE</scope>
    <source>
        <strain evidence="2">DSM 46832</strain>
    </source>
</reference>